<evidence type="ECO:0000256" key="6">
    <source>
        <dbReference type="SAM" id="MobiDB-lite"/>
    </source>
</evidence>
<name>A0ABV0Y3L3_9TELE</name>
<dbReference type="InterPro" id="IPR012561">
    <property type="entry name" value="Ferlin_B-domain"/>
</dbReference>
<dbReference type="InterPro" id="IPR035892">
    <property type="entry name" value="C2_domain_sf"/>
</dbReference>
<comment type="caution">
    <text evidence="8">The sequence shown here is derived from an EMBL/GenBank/DDBJ whole genome shotgun (WGS) entry which is preliminary data.</text>
</comment>
<dbReference type="PANTHER" id="PTHR12546:SF32">
    <property type="entry name" value="OTOFERLIN"/>
    <property type="match status" value="1"/>
</dbReference>
<dbReference type="CDD" id="cd04018">
    <property type="entry name" value="C2C_Ferlin"/>
    <property type="match status" value="1"/>
</dbReference>
<dbReference type="Proteomes" id="UP001469553">
    <property type="component" value="Unassembled WGS sequence"/>
</dbReference>
<sequence length="746" mass="84860">MDVGTVYSQPEHQFYHKWAILSDPDDITAGCKGYVKCDIAVVGKGDNIKTPHKANETDEDDIEGNLLLPEGIPAERQWARFYIKIHRAEGLPKMNTSIMANVKKAFIGENRDLVDPYVQVQFSGQKGKTSVQKSSYEPIWNEQVIFTEQFPPLCKRIKVQIRDSDKVNDVAIGTHFIDLRKISNDGDKGFLPTLGPAWVNMYGSTRQYTLMDEHQDLNDGLGEGVSFRARLLISVAVEILDTTSPEIICSTEVQVEPVSNISEIDGVSKPSSVKKKKKEGENEEEENELIQNSSEDEDEEDGDLTSVSSTPPMKPFTTDRNYFHLPYFEKKPCVYIKSWWQDQRRRLYNSNMMDKIADKLEEGLNDVQEIIKTEKAFPERRLRGVLEELSVGCSRYVTLANKDVNLAGRTKLDRERVKSSMREMDSMGQQAKQIRTQVKKNTVKDKLRLAQNFLQRLRFLADEPQHSIPDVFIWMMSNNKRIAYARIPSKDILYSMVDEETGKDCGKVKAVFLKLPGKKGFGPNGWTVQAKLELYLWLGLNKNRKDFLNGLPNGFEEIKAPKTGPGLQSVPPVTLIYNMKQVFQLRAHMYQARSLFAADSSGLSDPFARVFFSAHSQVTEVLNETLCPTWDQLLVFDDVELFGEASELRDDPPIIVVEFYDQDTVGKAEFIGRTFAKPTIKMCDEPYGPPRFPPQLEYYQIYRGNSTAGELLAAFELLQIPFDTEEIRRALIAVHDFAVPQIKVLL</sequence>
<dbReference type="Pfam" id="PF00168">
    <property type="entry name" value="C2"/>
    <property type="match status" value="2"/>
</dbReference>
<evidence type="ECO:0000256" key="5">
    <source>
        <dbReference type="ARBA" id="ARBA00023136"/>
    </source>
</evidence>
<evidence type="ECO:0000256" key="3">
    <source>
        <dbReference type="ARBA" id="ARBA00022737"/>
    </source>
</evidence>
<keyword evidence="4" id="KW-1133">Transmembrane helix</keyword>
<organism evidence="8 9">
    <name type="scientific">Ameca splendens</name>
    <dbReference type="NCBI Taxonomy" id="208324"/>
    <lineage>
        <taxon>Eukaryota</taxon>
        <taxon>Metazoa</taxon>
        <taxon>Chordata</taxon>
        <taxon>Craniata</taxon>
        <taxon>Vertebrata</taxon>
        <taxon>Euteleostomi</taxon>
        <taxon>Actinopterygii</taxon>
        <taxon>Neopterygii</taxon>
        <taxon>Teleostei</taxon>
        <taxon>Neoteleostei</taxon>
        <taxon>Acanthomorphata</taxon>
        <taxon>Ovalentaria</taxon>
        <taxon>Atherinomorphae</taxon>
        <taxon>Cyprinodontiformes</taxon>
        <taxon>Goodeidae</taxon>
        <taxon>Ameca</taxon>
    </lineage>
</organism>
<evidence type="ECO:0000256" key="1">
    <source>
        <dbReference type="ARBA" id="ARBA00004167"/>
    </source>
</evidence>
<evidence type="ECO:0000256" key="4">
    <source>
        <dbReference type="ARBA" id="ARBA00022989"/>
    </source>
</evidence>
<reference evidence="8 9" key="1">
    <citation type="submission" date="2021-06" db="EMBL/GenBank/DDBJ databases">
        <authorList>
            <person name="Palmer J.M."/>
        </authorList>
    </citation>
    <scope>NUCLEOTIDE SEQUENCE [LARGE SCALE GENOMIC DNA]</scope>
    <source>
        <strain evidence="8 9">AS_MEX2019</strain>
        <tissue evidence="8">Muscle</tissue>
    </source>
</reference>
<evidence type="ECO:0000313" key="9">
    <source>
        <dbReference type="Proteomes" id="UP001469553"/>
    </source>
</evidence>
<dbReference type="CDD" id="cd04017">
    <property type="entry name" value="C2D_Ferlin"/>
    <property type="match status" value="1"/>
</dbReference>
<dbReference type="Gene3D" id="2.60.40.150">
    <property type="entry name" value="C2 domain"/>
    <property type="match status" value="2"/>
</dbReference>
<protein>
    <recommendedName>
        <fullName evidence="7">C2 domain-containing protein</fullName>
    </recommendedName>
</protein>
<keyword evidence="2" id="KW-0812">Transmembrane</keyword>
<keyword evidence="9" id="KW-1185">Reference proteome</keyword>
<dbReference type="Pfam" id="PF08150">
    <property type="entry name" value="FerB"/>
    <property type="match status" value="1"/>
</dbReference>
<dbReference type="SMART" id="SM00239">
    <property type="entry name" value="C2"/>
    <property type="match status" value="2"/>
</dbReference>
<dbReference type="InterPro" id="IPR000008">
    <property type="entry name" value="C2_dom"/>
</dbReference>
<dbReference type="PANTHER" id="PTHR12546">
    <property type="entry name" value="FER-1-LIKE"/>
    <property type="match status" value="1"/>
</dbReference>
<feature type="region of interest" description="Disordered" evidence="6">
    <location>
        <begin position="264"/>
        <end position="315"/>
    </location>
</feature>
<dbReference type="SMART" id="SM01202">
    <property type="entry name" value="FerI"/>
    <property type="match status" value="1"/>
</dbReference>
<keyword evidence="5" id="KW-0472">Membrane</keyword>
<comment type="subcellular location">
    <subcellularLocation>
        <location evidence="1">Membrane</location>
        <topology evidence="1">Single-pass membrane protein</topology>
    </subcellularLocation>
</comment>
<feature type="compositionally biased region" description="Acidic residues" evidence="6">
    <location>
        <begin position="281"/>
        <end position="303"/>
    </location>
</feature>
<proteinExistence type="predicted"/>
<dbReference type="SMART" id="SM01201">
    <property type="entry name" value="FerB"/>
    <property type="match status" value="1"/>
</dbReference>
<dbReference type="InterPro" id="IPR037722">
    <property type="entry name" value="C2C_Ferlin"/>
</dbReference>
<dbReference type="SUPFAM" id="SSF49562">
    <property type="entry name" value="C2 domain (Calcium/lipid-binding domain, CaLB)"/>
    <property type="match status" value="2"/>
</dbReference>
<dbReference type="InterPro" id="IPR012968">
    <property type="entry name" value="FerIin_dom"/>
</dbReference>
<feature type="domain" description="C2" evidence="7">
    <location>
        <begin position="58"/>
        <end position="193"/>
    </location>
</feature>
<feature type="domain" description="C2" evidence="7">
    <location>
        <begin position="567"/>
        <end position="692"/>
    </location>
</feature>
<gene>
    <name evidence="8" type="ORF">AMECASPLE_021030</name>
</gene>
<evidence type="ECO:0000256" key="2">
    <source>
        <dbReference type="ARBA" id="ARBA00022692"/>
    </source>
</evidence>
<keyword evidence="3" id="KW-0677">Repeat</keyword>
<accession>A0ABV0Y3L3</accession>
<dbReference type="InterPro" id="IPR037723">
    <property type="entry name" value="C2D_Ferlin"/>
</dbReference>
<evidence type="ECO:0000259" key="7">
    <source>
        <dbReference type="PROSITE" id="PS50004"/>
    </source>
</evidence>
<dbReference type="EMBL" id="JAHRIP010020599">
    <property type="protein sequence ID" value="MEQ2288270.1"/>
    <property type="molecule type" value="Genomic_DNA"/>
</dbReference>
<dbReference type="InterPro" id="IPR037721">
    <property type="entry name" value="Ferlin"/>
</dbReference>
<dbReference type="PROSITE" id="PS50004">
    <property type="entry name" value="C2"/>
    <property type="match status" value="2"/>
</dbReference>
<evidence type="ECO:0000313" key="8">
    <source>
        <dbReference type="EMBL" id="MEQ2288270.1"/>
    </source>
</evidence>
<dbReference type="Pfam" id="PF08151">
    <property type="entry name" value="FerI"/>
    <property type="match status" value="1"/>
</dbReference>